<evidence type="ECO:0008006" key="3">
    <source>
        <dbReference type="Google" id="ProtNLM"/>
    </source>
</evidence>
<proteinExistence type="predicted"/>
<evidence type="ECO:0000313" key="2">
    <source>
        <dbReference type="Proteomes" id="UP001295423"/>
    </source>
</evidence>
<sequence length="361" mass="39282">MTATTTDKKTELVIIDYEDLTSSSSSAKMAACCDRAFGDDGIGIMGIRKVPGFVQAKANILQQAHPLAHLPPNDLQKLEDPDSMFNAGWSHGKEMLKAGKPDLAKGSFYFNPIIDVPDPKDTEEYPVSYPINRWPKESLPNLEPAAKHLGTMMKEVAILLCGHIDTYAQSKNPEYPPGVIKDALIDTEKVKGRLLYYFPLPEEESKEAPAEDSWIGWHNDSGFLTALAGDIYMDKEGNIITPPASSEAGLQVVTRHGTVQKVEIPPDVMAIQIGECTQIMTGGAVVATPHCVKGAPNLARASLACFVDVPPSTPLTLPKGSTPASIMAMESSKVPTLQGRWENGMTFGQFLQKTFEAYYNQ</sequence>
<organism evidence="1 2">
    <name type="scientific">Cylindrotheca closterium</name>
    <dbReference type="NCBI Taxonomy" id="2856"/>
    <lineage>
        <taxon>Eukaryota</taxon>
        <taxon>Sar</taxon>
        <taxon>Stramenopiles</taxon>
        <taxon>Ochrophyta</taxon>
        <taxon>Bacillariophyta</taxon>
        <taxon>Bacillariophyceae</taxon>
        <taxon>Bacillariophycidae</taxon>
        <taxon>Bacillariales</taxon>
        <taxon>Bacillariaceae</taxon>
        <taxon>Cylindrotheca</taxon>
    </lineage>
</organism>
<protein>
    <recommendedName>
        <fullName evidence="3">Non-haem dioxygenase N-terminal domain-containing protein</fullName>
    </recommendedName>
</protein>
<gene>
    <name evidence="1" type="ORF">CYCCA115_LOCUS1137</name>
</gene>
<accession>A0AAD2CBN7</accession>
<dbReference type="Gene3D" id="2.60.120.330">
    <property type="entry name" value="B-lactam Antibiotic, Isopenicillin N Synthase, Chain"/>
    <property type="match status" value="1"/>
</dbReference>
<keyword evidence="2" id="KW-1185">Reference proteome</keyword>
<dbReference type="Proteomes" id="UP001295423">
    <property type="component" value="Unassembled WGS sequence"/>
</dbReference>
<reference evidence="1" key="1">
    <citation type="submission" date="2023-08" db="EMBL/GenBank/DDBJ databases">
        <authorList>
            <person name="Audoor S."/>
            <person name="Bilcke G."/>
        </authorList>
    </citation>
    <scope>NUCLEOTIDE SEQUENCE</scope>
</reference>
<dbReference type="PANTHER" id="PTHR48420:SF1">
    <property type="entry name" value="NON-HAEM DIOXYGENASE N-TERMINAL DOMAIN-CONTAINING PROTEIN"/>
    <property type="match status" value="1"/>
</dbReference>
<dbReference type="SUPFAM" id="SSF51197">
    <property type="entry name" value="Clavaminate synthase-like"/>
    <property type="match status" value="1"/>
</dbReference>
<name>A0AAD2CBN7_9STRA</name>
<dbReference type="InterPro" id="IPR027443">
    <property type="entry name" value="IPNS-like_sf"/>
</dbReference>
<evidence type="ECO:0000313" key="1">
    <source>
        <dbReference type="EMBL" id="CAJ1925306.1"/>
    </source>
</evidence>
<dbReference type="PANTHER" id="PTHR48420">
    <property type="entry name" value="NON-HAEM DIOXYGENASE N-TERMINAL DOMAIN-CONTAINING PROTEIN"/>
    <property type="match status" value="1"/>
</dbReference>
<comment type="caution">
    <text evidence="1">The sequence shown here is derived from an EMBL/GenBank/DDBJ whole genome shotgun (WGS) entry which is preliminary data.</text>
</comment>
<dbReference type="AlphaFoldDB" id="A0AAD2CBN7"/>
<dbReference type="EMBL" id="CAKOGP040000002">
    <property type="protein sequence ID" value="CAJ1925306.1"/>
    <property type="molecule type" value="Genomic_DNA"/>
</dbReference>